<dbReference type="PANTHER" id="PTHR11831">
    <property type="entry name" value="30S 40S RIBOSOMAL PROTEIN"/>
    <property type="match status" value="1"/>
</dbReference>
<keyword evidence="10" id="KW-1185">Reference proteome</keyword>
<feature type="domain" description="RNA-binding S4" evidence="8">
    <location>
        <begin position="185"/>
        <end position="249"/>
    </location>
</feature>
<dbReference type="STRING" id="1213857.A0A484FHY4"/>
<dbReference type="InterPro" id="IPR036986">
    <property type="entry name" value="S4_RNA-bd_sf"/>
</dbReference>
<dbReference type="CDD" id="cd00165">
    <property type="entry name" value="S4"/>
    <property type="match status" value="1"/>
</dbReference>
<dbReference type="InterPro" id="IPR022801">
    <property type="entry name" value="Ribosomal_uS4"/>
</dbReference>
<dbReference type="Gene3D" id="3.10.290.10">
    <property type="entry name" value="RNA-binding S4 domain"/>
    <property type="match status" value="1"/>
</dbReference>
<evidence type="ECO:0000256" key="1">
    <source>
        <dbReference type="ARBA" id="ARBA00007465"/>
    </source>
</evidence>
<comment type="caution">
    <text evidence="9">The sequence shown here is derived from an EMBL/GenBank/DDBJ whole genome shotgun (WGS) entry which is preliminary data.</text>
</comment>
<reference evidence="10" key="2">
    <citation type="journal article" date="2019" name="Mol. Plant Microbe Interact.">
        <title>Genome sequence resources for four phytopathogenic fungi from the Colletotrichum orbiculare species complex.</title>
        <authorList>
            <person name="Gan P."/>
            <person name="Tsushima A."/>
            <person name="Narusaka M."/>
            <person name="Narusaka Y."/>
            <person name="Takano Y."/>
            <person name="Kubo Y."/>
            <person name="Shirasu K."/>
        </authorList>
    </citation>
    <scope>GENOME REANNOTATION</scope>
    <source>
        <strain evidence="10">104-T / ATCC 96160 / CBS 514.97 / LARS 414 / MAFF 240422</strain>
    </source>
</reference>
<keyword evidence="5" id="KW-0687">Ribonucleoprotein</keyword>
<dbReference type="PROSITE" id="PS50889">
    <property type="entry name" value="S4"/>
    <property type="match status" value="1"/>
</dbReference>
<dbReference type="GO" id="GO:0042274">
    <property type="term" value="P:ribosomal small subunit biogenesis"/>
    <property type="evidence" value="ECO:0007669"/>
    <property type="project" value="TreeGrafter"/>
</dbReference>
<evidence type="ECO:0000256" key="5">
    <source>
        <dbReference type="ARBA" id="ARBA00023274"/>
    </source>
</evidence>
<accession>A0A484FHY4</accession>
<comment type="similarity">
    <text evidence="1">Belongs to the universal ribosomal protein uS4 family.</text>
</comment>
<evidence type="ECO:0000313" key="10">
    <source>
        <dbReference type="Proteomes" id="UP000014480"/>
    </source>
</evidence>
<proteinExistence type="inferred from homology"/>
<evidence type="ECO:0000256" key="2">
    <source>
        <dbReference type="ARBA" id="ARBA00022730"/>
    </source>
</evidence>
<keyword evidence="3 6" id="KW-0694">RNA-binding</keyword>
<name>A0A484FHY4_COLOR</name>
<evidence type="ECO:0000256" key="7">
    <source>
        <dbReference type="SAM" id="MobiDB-lite"/>
    </source>
</evidence>
<dbReference type="EMBL" id="AMCV02000031">
    <property type="protein sequence ID" value="TDZ17271.1"/>
    <property type="molecule type" value="Genomic_DNA"/>
</dbReference>
<evidence type="ECO:0000259" key="8">
    <source>
        <dbReference type="SMART" id="SM00363"/>
    </source>
</evidence>
<evidence type="ECO:0000313" key="9">
    <source>
        <dbReference type="EMBL" id="TDZ17271.1"/>
    </source>
</evidence>
<dbReference type="GO" id="GO:0005763">
    <property type="term" value="C:mitochondrial small ribosomal subunit"/>
    <property type="evidence" value="ECO:0007669"/>
    <property type="project" value="TreeGrafter"/>
</dbReference>
<evidence type="ECO:0000256" key="6">
    <source>
        <dbReference type="PROSITE-ProRule" id="PRU00182"/>
    </source>
</evidence>
<sequence length="550" mass="61448">MGPLDKQPCTSEQKLGCGHPYEFTIATTLRQVKVRQSWNKHNLFNLLRKGLHPSRFQKTFFQQKWLAKSATRAYHGAHIKESDWSRMFSRRLFSAVDMPPEYLANFDGSEQAAGRGSGRRGETISAGGFSRYEKTRKANVPSHFNTPSSRLHNRYAAFDNGGKLLAQPIHEMTPYMQMAFAPMERRLDVAIFRAMFASSTLQAKQFCTHGAVKVNGKTMRYGSYLLNPGDMFQVNVDSVLYATGRPKTPAHALYLAGKDWASLNQLEAKKGSKNLTDAEASEQASADTPVEAEAEAALDEAIEDAESETNAAAAEEVTELTEEERAAASKKQLKSLVRSAKDLIADGEGLNPRKKRQLRAFMSEAKRALSQVNRTTTTNPESTDAEASAAAAASSLRHDNVMDHLSTLLKDFKLDGSQVEAVAKEEQTKQPEPGAKEKSATQAVAELISDRDVRKAVEGLSKAEQDALANLLRKDAENPIDESKPYWTPWQPRRWMAPFAFIPRYLEVNQNICAAVYLRHPVARRGMAEVPTPFPYETNQLAFNWYLRRR</sequence>
<dbReference type="PANTHER" id="PTHR11831:SF4">
    <property type="entry name" value="SMALL RIBOSOMAL SUBUNIT PROTEIN US4M"/>
    <property type="match status" value="1"/>
</dbReference>
<feature type="region of interest" description="Disordered" evidence="7">
    <location>
        <begin position="370"/>
        <end position="391"/>
    </location>
</feature>
<reference evidence="10" key="1">
    <citation type="journal article" date="2013" name="New Phytol.">
        <title>Comparative genomic and transcriptomic analyses reveal the hemibiotrophic stage shift of Colletotrichum fungi.</title>
        <authorList>
            <person name="Gan P."/>
            <person name="Ikeda K."/>
            <person name="Irieda H."/>
            <person name="Narusaka M."/>
            <person name="O'Connell R.J."/>
            <person name="Narusaka Y."/>
            <person name="Takano Y."/>
            <person name="Kubo Y."/>
            <person name="Shirasu K."/>
        </authorList>
    </citation>
    <scope>NUCLEOTIDE SEQUENCE [LARGE SCALE GENOMIC DNA]</scope>
    <source>
        <strain evidence="10">104-T / ATCC 96160 / CBS 514.97 / LARS 414 / MAFF 240422</strain>
    </source>
</reference>
<dbReference type="OrthoDB" id="3356781at2759"/>
<dbReference type="SUPFAM" id="SSF55174">
    <property type="entry name" value="Alpha-L RNA-binding motif"/>
    <property type="match status" value="1"/>
</dbReference>
<evidence type="ECO:0000256" key="3">
    <source>
        <dbReference type="ARBA" id="ARBA00022884"/>
    </source>
</evidence>
<dbReference type="SMART" id="SM00363">
    <property type="entry name" value="S4"/>
    <property type="match status" value="1"/>
</dbReference>
<dbReference type="Pfam" id="PF01479">
    <property type="entry name" value="S4"/>
    <property type="match status" value="1"/>
</dbReference>
<evidence type="ECO:0000256" key="4">
    <source>
        <dbReference type="ARBA" id="ARBA00022980"/>
    </source>
</evidence>
<protein>
    <submittedName>
        <fullName evidence="9">37S ribosomal protein NAM9</fullName>
    </submittedName>
</protein>
<dbReference type="GO" id="GO:0019843">
    <property type="term" value="F:rRNA binding"/>
    <property type="evidence" value="ECO:0007669"/>
    <property type="project" value="UniProtKB-KW"/>
</dbReference>
<dbReference type="InterPro" id="IPR002942">
    <property type="entry name" value="S4_RNA-bd"/>
</dbReference>
<keyword evidence="4 9" id="KW-0689">Ribosomal protein</keyword>
<gene>
    <name evidence="9" type="ORF">Cob_v009843</name>
</gene>
<dbReference type="GO" id="GO:0003735">
    <property type="term" value="F:structural constituent of ribosome"/>
    <property type="evidence" value="ECO:0007669"/>
    <property type="project" value="TreeGrafter"/>
</dbReference>
<dbReference type="AlphaFoldDB" id="A0A484FHY4"/>
<feature type="compositionally biased region" description="Polar residues" evidence="7">
    <location>
        <begin position="370"/>
        <end position="382"/>
    </location>
</feature>
<dbReference type="Proteomes" id="UP000014480">
    <property type="component" value="Unassembled WGS sequence"/>
</dbReference>
<keyword evidence="2" id="KW-0699">rRNA-binding</keyword>
<organism evidence="9 10">
    <name type="scientific">Colletotrichum orbiculare (strain 104-T / ATCC 96160 / CBS 514.97 / LARS 414 / MAFF 240422)</name>
    <name type="common">Cucumber anthracnose fungus</name>
    <name type="synonym">Colletotrichum lagenarium</name>
    <dbReference type="NCBI Taxonomy" id="1213857"/>
    <lineage>
        <taxon>Eukaryota</taxon>
        <taxon>Fungi</taxon>
        <taxon>Dikarya</taxon>
        <taxon>Ascomycota</taxon>
        <taxon>Pezizomycotina</taxon>
        <taxon>Sordariomycetes</taxon>
        <taxon>Hypocreomycetidae</taxon>
        <taxon>Glomerellales</taxon>
        <taxon>Glomerellaceae</taxon>
        <taxon>Colletotrichum</taxon>
        <taxon>Colletotrichum orbiculare species complex</taxon>
    </lineage>
</organism>